<dbReference type="SMART" id="SM00220">
    <property type="entry name" value="S_TKc"/>
    <property type="match status" value="1"/>
</dbReference>
<dbReference type="Proteomes" id="UP000015241">
    <property type="component" value="Unassembled WGS sequence"/>
</dbReference>
<dbReference type="InterPro" id="IPR000719">
    <property type="entry name" value="Prot_kinase_dom"/>
</dbReference>
<name>S8FIZ9_FOMSC</name>
<keyword evidence="8" id="KW-1185">Reference proteome</keyword>
<dbReference type="HOGENOM" id="CLU_900272_0_0_1"/>
<proteinExistence type="predicted"/>
<dbReference type="STRING" id="743788.S8FIZ9"/>
<dbReference type="OrthoDB" id="1668230at2759"/>
<dbReference type="GO" id="GO:0004674">
    <property type="term" value="F:protein serine/threonine kinase activity"/>
    <property type="evidence" value="ECO:0007669"/>
    <property type="project" value="UniProtKB-KW"/>
</dbReference>
<dbReference type="InterPro" id="IPR008271">
    <property type="entry name" value="Ser/Thr_kinase_AS"/>
</dbReference>
<sequence length="309" mass="35932">MTQKYTVPKWYVFPGLALLAVQLLTQCEKVYAVYQLHKAGVVHRDIKPQNFLVDARGHIKLGDFGLAFWAKDKKPSTLFEHVKTRGYVGTLGYMAPETAKHQEYNSKVDIWQLGCVFVELFARLRQPWLYLHPGVFSVPDEEARSILHASVCRLVKSPRDPLDLMTEYDPKDRPNAKDIMEHRYFAGIDWHDIAEDKFKRAFEKETPRTPISLTEVVDTFHPPPVVPDSEHTERFETFHRGVGSEYREFARNYNGRLVAPKGIQERVDMWRKHPHVFAWPRRKWFDPKGLFGNGVFRYALISGLSHLAQ</sequence>
<dbReference type="GO" id="GO:0005524">
    <property type="term" value="F:ATP binding"/>
    <property type="evidence" value="ECO:0007669"/>
    <property type="project" value="UniProtKB-KW"/>
</dbReference>
<dbReference type="PROSITE" id="PS50011">
    <property type="entry name" value="PROTEIN_KINASE_DOM"/>
    <property type="match status" value="1"/>
</dbReference>
<keyword evidence="5" id="KW-0067">ATP-binding</keyword>
<dbReference type="PROSITE" id="PS00108">
    <property type="entry name" value="PROTEIN_KINASE_ST"/>
    <property type="match status" value="1"/>
</dbReference>
<evidence type="ECO:0000256" key="2">
    <source>
        <dbReference type="ARBA" id="ARBA00022679"/>
    </source>
</evidence>
<dbReference type="AlphaFoldDB" id="S8FIZ9"/>
<dbReference type="InParanoid" id="S8FIZ9"/>
<feature type="domain" description="Protein kinase" evidence="6">
    <location>
        <begin position="1"/>
        <end position="185"/>
    </location>
</feature>
<evidence type="ECO:0000259" key="6">
    <source>
        <dbReference type="PROSITE" id="PS50011"/>
    </source>
</evidence>
<keyword evidence="4" id="KW-0418">Kinase</keyword>
<keyword evidence="2" id="KW-0808">Transferase</keyword>
<dbReference type="InterPro" id="IPR011009">
    <property type="entry name" value="Kinase-like_dom_sf"/>
</dbReference>
<dbReference type="EMBL" id="KE504166">
    <property type="protein sequence ID" value="EPS98359.1"/>
    <property type="molecule type" value="Genomic_DNA"/>
</dbReference>
<dbReference type="SUPFAM" id="SSF56112">
    <property type="entry name" value="Protein kinase-like (PK-like)"/>
    <property type="match status" value="1"/>
</dbReference>
<evidence type="ECO:0000256" key="4">
    <source>
        <dbReference type="ARBA" id="ARBA00022777"/>
    </source>
</evidence>
<dbReference type="CDD" id="cd00180">
    <property type="entry name" value="PKc"/>
    <property type="match status" value="1"/>
</dbReference>
<evidence type="ECO:0000313" key="8">
    <source>
        <dbReference type="Proteomes" id="UP000015241"/>
    </source>
</evidence>
<dbReference type="PANTHER" id="PTHR24351">
    <property type="entry name" value="RIBOSOMAL PROTEIN S6 KINASE"/>
    <property type="match status" value="1"/>
</dbReference>
<keyword evidence="3" id="KW-0547">Nucleotide-binding</keyword>
<evidence type="ECO:0000256" key="1">
    <source>
        <dbReference type="ARBA" id="ARBA00022527"/>
    </source>
</evidence>
<evidence type="ECO:0000256" key="5">
    <source>
        <dbReference type="ARBA" id="ARBA00022840"/>
    </source>
</evidence>
<accession>S8FIZ9</accession>
<protein>
    <recommendedName>
        <fullName evidence="6">Protein kinase domain-containing protein</fullName>
    </recommendedName>
</protein>
<dbReference type="eggNOG" id="KOG0594">
    <property type="taxonomic scope" value="Eukaryota"/>
</dbReference>
<dbReference type="Pfam" id="PF00069">
    <property type="entry name" value="Pkinase"/>
    <property type="match status" value="1"/>
</dbReference>
<reference evidence="7 8" key="1">
    <citation type="journal article" date="2012" name="Science">
        <title>The Paleozoic origin of enzymatic lignin decomposition reconstructed from 31 fungal genomes.</title>
        <authorList>
            <person name="Floudas D."/>
            <person name="Binder M."/>
            <person name="Riley R."/>
            <person name="Barry K."/>
            <person name="Blanchette R.A."/>
            <person name="Henrissat B."/>
            <person name="Martinez A.T."/>
            <person name="Otillar R."/>
            <person name="Spatafora J.W."/>
            <person name="Yadav J.S."/>
            <person name="Aerts A."/>
            <person name="Benoit I."/>
            <person name="Boyd A."/>
            <person name="Carlson A."/>
            <person name="Copeland A."/>
            <person name="Coutinho P.M."/>
            <person name="de Vries R.P."/>
            <person name="Ferreira P."/>
            <person name="Findley K."/>
            <person name="Foster B."/>
            <person name="Gaskell J."/>
            <person name="Glotzer D."/>
            <person name="Gorecki P."/>
            <person name="Heitman J."/>
            <person name="Hesse C."/>
            <person name="Hori C."/>
            <person name="Igarashi K."/>
            <person name="Jurgens J.A."/>
            <person name="Kallen N."/>
            <person name="Kersten P."/>
            <person name="Kohler A."/>
            <person name="Kuees U."/>
            <person name="Kumar T.K.A."/>
            <person name="Kuo A."/>
            <person name="LaButti K."/>
            <person name="Larrondo L.F."/>
            <person name="Lindquist E."/>
            <person name="Ling A."/>
            <person name="Lombard V."/>
            <person name="Lucas S."/>
            <person name="Lundell T."/>
            <person name="Martin R."/>
            <person name="McLaughlin D.J."/>
            <person name="Morgenstern I."/>
            <person name="Morin E."/>
            <person name="Murat C."/>
            <person name="Nagy L.G."/>
            <person name="Nolan M."/>
            <person name="Ohm R.A."/>
            <person name="Patyshakuliyeva A."/>
            <person name="Rokas A."/>
            <person name="Ruiz-Duenas F.J."/>
            <person name="Sabat G."/>
            <person name="Salamov A."/>
            <person name="Samejima M."/>
            <person name="Schmutz J."/>
            <person name="Slot J.C."/>
            <person name="St John F."/>
            <person name="Stenlid J."/>
            <person name="Sun H."/>
            <person name="Sun S."/>
            <person name="Syed K."/>
            <person name="Tsang A."/>
            <person name="Wiebenga A."/>
            <person name="Young D."/>
            <person name="Pisabarro A."/>
            <person name="Eastwood D.C."/>
            <person name="Martin F."/>
            <person name="Cullen D."/>
            <person name="Grigoriev I.V."/>
            <person name="Hibbett D.S."/>
        </authorList>
    </citation>
    <scope>NUCLEOTIDE SEQUENCE</scope>
    <source>
        <strain evidence="8">FP-58527</strain>
    </source>
</reference>
<gene>
    <name evidence="7" type="ORF">FOMPIDRAFT_1126575</name>
</gene>
<evidence type="ECO:0000313" key="7">
    <source>
        <dbReference type="EMBL" id="EPS98359.1"/>
    </source>
</evidence>
<keyword evidence="1" id="KW-0723">Serine/threonine-protein kinase</keyword>
<dbReference type="Gene3D" id="1.10.510.10">
    <property type="entry name" value="Transferase(Phosphotransferase) domain 1"/>
    <property type="match status" value="1"/>
</dbReference>
<organism evidence="7 8">
    <name type="scientific">Fomitopsis schrenkii</name>
    <name type="common">Brown rot fungus</name>
    <dbReference type="NCBI Taxonomy" id="2126942"/>
    <lineage>
        <taxon>Eukaryota</taxon>
        <taxon>Fungi</taxon>
        <taxon>Dikarya</taxon>
        <taxon>Basidiomycota</taxon>
        <taxon>Agaricomycotina</taxon>
        <taxon>Agaricomycetes</taxon>
        <taxon>Polyporales</taxon>
        <taxon>Fomitopsis</taxon>
    </lineage>
</organism>
<evidence type="ECO:0000256" key="3">
    <source>
        <dbReference type="ARBA" id="ARBA00022741"/>
    </source>
</evidence>